<feature type="compositionally biased region" description="Polar residues" evidence="1">
    <location>
        <begin position="1"/>
        <end position="15"/>
    </location>
</feature>
<dbReference type="InterPro" id="IPR011051">
    <property type="entry name" value="RmlC_Cupin_sf"/>
</dbReference>
<dbReference type="Proteomes" id="UP000184363">
    <property type="component" value="Unassembled WGS sequence"/>
</dbReference>
<evidence type="ECO:0000313" key="3">
    <source>
        <dbReference type="EMBL" id="SHK67678.1"/>
    </source>
</evidence>
<dbReference type="PANTHER" id="PTHR37694">
    <property type="entry name" value="SLR8022 PROTEIN"/>
    <property type="match status" value="1"/>
</dbReference>
<name>A0A1M6UF48_PSETH</name>
<dbReference type="AlphaFoldDB" id="A0A1M6UF48"/>
<dbReference type="RefSeq" id="WP_073457549.1">
    <property type="nucleotide sequence ID" value="NZ_FRAP01000010.1"/>
</dbReference>
<proteinExistence type="predicted"/>
<feature type="region of interest" description="Disordered" evidence="1">
    <location>
        <begin position="1"/>
        <end position="34"/>
    </location>
</feature>
<organism evidence="3 4">
    <name type="scientific">Pseudonocardia thermophila</name>
    <dbReference type="NCBI Taxonomy" id="1848"/>
    <lineage>
        <taxon>Bacteria</taxon>
        <taxon>Bacillati</taxon>
        <taxon>Actinomycetota</taxon>
        <taxon>Actinomycetes</taxon>
        <taxon>Pseudonocardiales</taxon>
        <taxon>Pseudonocardiaceae</taxon>
        <taxon>Pseudonocardia</taxon>
    </lineage>
</organism>
<sequence>MQPVSLTGLSDQQITEARAASAGRTAATLHGGRDHRRKQVLLTLAAGRELADHDNPGEATLLVLRGRVQLGTAGGSAEIAEGEYLVIPAERHHLVALEDATVLLTVVAR</sequence>
<feature type="domain" description="Cupin type-2" evidence="2">
    <location>
        <begin position="41"/>
        <end position="104"/>
    </location>
</feature>
<dbReference type="EMBL" id="FRAP01000010">
    <property type="protein sequence ID" value="SHK67678.1"/>
    <property type="molecule type" value="Genomic_DNA"/>
</dbReference>
<gene>
    <name evidence="3" type="ORF">SAMN05443637_11032</name>
</gene>
<evidence type="ECO:0000313" key="4">
    <source>
        <dbReference type="Proteomes" id="UP000184363"/>
    </source>
</evidence>
<dbReference type="InterPro" id="IPR013096">
    <property type="entry name" value="Cupin_2"/>
</dbReference>
<protein>
    <recommendedName>
        <fullName evidence="2">Cupin type-2 domain-containing protein</fullName>
    </recommendedName>
</protein>
<evidence type="ECO:0000259" key="2">
    <source>
        <dbReference type="Pfam" id="PF07883"/>
    </source>
</evidence>
<dbReference type="STRING" id="1848.SAMN05443637_11032"/>
<dbReference type="PANTHER" id="PTHR37694:SF1">
    <property type="entry name" value="SLR8022 PROTEIN"/>
    <property type="match status" value="1"/>
</dbReference>
<reference evidence="3 4" key="1">
    <citation type="submission" date="2016-11" db="EMBL/GenBank/DDBJ databases">
        <authorList>
            <person name="Jaros S."/>
            <person name="Januszkiewicz K."/>
            <person name="Wedrychowicz H."/>
        </authorList>
    </citation>
    <scope>NUCLEOTIDE SEQUENCE [LARGE SCALE GENOMIC DNA]</scope>
    <source>
        <strain evidence="3 4">DSM 43832</strain>
    </source>
</reference>
<dbReference type="OrthoDB" id="5190473at2"/>
<accession>A0A1M6UF48</accession>
<keyword evidence="4" id="KW-1185">Reference proteome</keyword>
<evidence type="ECO:0000256" key="1">
    <source>
        <dbReference type="SAM" id="MobiDB-lite"/>
    </source>
</evidence>
<feature type="compositionally biased region" description="Low complexity" evidence="1">
    <location>
        <begin position="17"/>
        <end position="28"/>
    </location>
</feature>
<dbReference type="InterPro" id="IPR014710">
    <property type="entry name" value="RmlC-like_jellyroll"/>
</dbReference>
<dbReference type="SUPFAM" id="SSF51182">
    <property type="entry name" value="RmlC-like cupins"/>
    <property type="match status" value="1"/>
</dbReference>
<dbReference type="Pfam" id="PF07883">
    <property type="entry name" value="Cupin_2"/>
    <property type="match status" value="1"/>
</dbReference>
<dbReference type="Gene3D" id="2.60.120.10">
    <property type="entry name" value="Jelly Rolls"/>
    <property type="match status" value="1"/>
</dbReference>